<dbReference type="PANTHER" id="PTHR43133">
    <property type="entry name" value="RNA POLYMERASE ECF-TYPE SIGMA FACTO"/>
    <property type="match status" value="1"/>
</dbReference>
<keyword evidence="4" id="KW-0238">DNA-binding</keyword>
<evidence type="ECO:0000313" key="7">
    <source>
        <dbReference type="EMBL" id="CAA6824033.1"/>
    </source>
</evidence>
<evidence type="ECO:0000256" key="3">
    <source>
        <dbReference type="ARBA" id="ARBA00023082"/>
    </source>
</evidence>
<dbReference type="Gene3D" id="1.10.10.10">
    <property type="entry name" value="Winged helix-like DNA-binding domain superfamily/Winged helix DNA-binding domain"/>
    <property type="match status" value="1"/>
</dbReference>
<comment type="similarity">
    <text evidence="1">Belongs to the sigma-70 factor family. ECF subfamily.</text>
</comment>
<protein>
    <recommendedName>
        <fullName evidence="6">RNA polymerase sigma-70 region 2 domain-containing protein</fullName>
    </recommendedName>
</protein>
<evidence type="ECO:0000259" key="6">
    <source>
        <dbReference type="Pfam" id="PF04542"/>
    </source>
</evidence>
<feature type="domain" description="RNA polymerase sigma-70 region 2" evidence="6">
    <location>
        <begin position="28"/>
        <end position="91"/>
    </location>
</feature>
<evidence type="ECO:0000256" key="2">
    <source>
        <dbReference type="ARBA" id="ARBA00023015"/>
    </source>
</evidence>
<organism evidence="7">
    <name type="scientific">uncultured Aureispira sp</name>
    <dbReference type="NCBI Taxonomy" id="1331704"/>
    <lineage>
        <taxon>Bacteria</taxon>
        <taxon>Pseudomonadati</taxon>
        <taxon>Bacteroidota</taxon>
        <taxon>Saprospiria</taxon>
        <taxon>Saprospirales</taxon>
        <taxon>Saprospiraceae</taxon>
        <taxon>Aureispira</taxon>
        <taxon>environmental samples</taxon>
    </lineage>
</organism>
<dbReference type="GO" id="GO:0006352">
    <property type="term" value="P:DNA-templated transcription initiation"/>
    <property type="evidence" value="ECO:0007669"/>
    <property type="project" value="InterPro"/>
</dbReference>
<dbReference type="SUPFAM" id="SSF88659">
    <property type="entry name" value="Sigma3 and sigma4 domains of RNA polymerase sigma factors"/>
    <property type="match status" value="1"/>
</dbReference>
<dbReference type="InterPro" id="IPR013324">
    <property type="entry name" value="RNA_pol_sigma_r3/r4-like"/>
</dbReference>
<sequence length="187" mass="21617">MSKHANILIQLRSGDNKKAIAFLYQSFPMIRKLICSNGGNDADAQDVFQDALLVLYRNAQKPEFELTCAPSTYLYSVARFLWKDLLKKRNKEVSLEYDTRDNDVLESEFEFYQEQHTKTSQLASVLQQLGDKCKLLLQAYYYKKMSMKEIAQTFEYSSVNSAKTQKYKCIERAKKIATTQLSSTSKL</sequence>
<evidence type="ECO:0000256" key="4">
    <source>
        <dbReference type="ARBA" id="ARBA00023125"/>
    </source>
</evidence>
<dbReference type="PANTHER" id="PTHR43133:SF8">
    <property type="entry name" value="RNA POLYMERASE SIGMA FACTOR HI_1459-RELATED"/>
    <property type="match status" value="1"/>
</dbReference>
<evidence type="ECO:0000256" key="1">
    <source>
        <dbReference type="ARBA" id="ARBA00010641"/>
    </source>
</evidence>
<dbReference type="EMBL" id="CACVAQ010000337">
    <property type="protein sequence ID" value="CAA6824033.1"/>
    <property type="molecule type" value="Genomic_DNA"/>
</dbReference>
<gene>
    <name evidence="7" type="ORF">HELGO_WM47692</name>
</gene>
<dbReference type="InterPro" id="IPR013325">
    <property type="entry name" value="RNA_pol_sigma_r2"/>
</dbReference>
<dbReference type="AlphaFoldDB" id="A0A6S6U5J4"/>
<dbReference type="SUPFAM" id="SSF88946">
    <property type="entry name" value="Sigma2 domain of RNA polymerase sigma factors"/>
    <property type="match status" value="1"/>
</dbReference>
<dbReference type="NCBIfam" id="TIGR02937">
    <property type="entry name" value="sigma70-ECF"/>
    <property type="match status" value="1"/>
</dbReference>
<keyword evidence="3" id="KW-0731">Sigma factor</keyword>
<dbReference type="InterPro" id="IPR014284">
    <property type="entry name" value="RNA_pol_sigma-70_dom"/>
</dbReference>
<accession>A0A6S6U5J4</accession>
<keyword evidence="2" id="KW-0805">Transcription regulation</keyword>
<keyword evidence="5" id="KW-0804">Transcription</keyword>
<dbReference type="InterPro" id="IPR039425">
    <property type="entry name" value="RNA_pol_sigma-70-like"/>
</dbReference>
<reference evidence="7" key="1">
    <citation type="submission" date="2020-01" db="EMBL/GenBank/DDBJ databases">
        <authorList>
            <person name="Meier V. D."/>
            <person name="Meier V D."/>
        </authorList>
    </citation>
    <scope>NUCLEOTIDE SEQUENCE</scope>
    <source>
        <strain evidence="7">HLG_WM_MAG_10</strain>
    </source>
</reference>
<proteinExistence type="inferred from homology"/>
<dbReference type="InterPro" id="IPR036388">
    <property type="entry name" value="WH-like_DNA-bd_sf"/>
</dbReference>
<dbReference type="GO" id="GO:0003677">
    <property type="term" value="F:DNA binding"/>
    <property type="evidence" value="ECO:0007669"/>
    <property type="project" value="UniProtKB-KW"/>
</dbReference>
<name>A0A6S6U5J4_9BACT</name>
<dbReference type="GO" id="GO:0016987">
    <property type="term" value="F:sigma factor activity"/>
    <property type="evidence" value="ECO:0007669"/>
    <property type="project" value="UniProtKB-KW"/>
</dbReference>
<dbReference type="Gene3D" id="1.10.1740.10">
    <property type="match status" value="1"/>
</dbReference>
<dbReference type="InterPro" id="IPR007627">
    <property type="entry name" value="RNA_pol_sigma70_r2"/>
</dbReference>
<evidence type="ECO:0000256" key="5">
    <source>
        <dbReference type="ARBA" id="ARBA00023163"/>
    </source>
</evidence>
<dbReference type="Pfam" id="PF04542">
    <property type="entry name" value="Sigma70_r2"/>
    <property type="match status" value="1"/>
</dbReference>